<protein>
    <submittedName>
        <fullName evidence="5">Uncharacterized protein</fullName>
    </submittedName>
</protein>
<keyword evidence="4" id="KW-0539">Nucleus</keyword>
<comment type="caution">
    <text evidence="5">The sequence shown here is derived from an EMBL/GenBank/DDBJ whole genome shotgun (WGS) entry which is preliminary data.</text>
</comment>
<evidence type="ECO:0000256" key="4">
    <source>
        <dbReference type="ARBA" id="ARBA00023242"/>
    </source>
</evidence>
<accession>A0A443QG38</accession>
<comment type="subcellular location">
    <subcellularLocation>
        <location evidence="1">Nucleus</location>
    </subcellularLocation>
</comment>
<dbReference type="InterPro" id="IPR015943">
    <property type="entry name" value="WD40/YVTN_repeat-like_dom_sf"/>
</dbReference>
<sequence length="319" mass="35346">MLIEYVCNKLSRVRWRPVSDALIQPGFETSFICGTVDGGECNKLMLWSLETSSVDESVDICLRHELPFRGDVTQIIAFDNLAFVTSNVGTGNLYRFSEPSGKLIEMQKWDNLDAYGCTDAVYAPSLNSVIICGKEGAIRIVDINSLNNEPKKSKILSQTSLECIEFLSQNEVIVGNESGHLKVLDLRTNDVSMSLGYSLCIVSCVKKNPSNNHIIASGNDVGVVSLWDLRNNASHLLHISAHSSLISELHYKENENNTIITSSYDGQLLKWILSPSSQFKKVDSIMGKDGDSPINSFHININNDLIFSTDNEALYFGQL</sequence>
<evidence type="ECO:0000256" key="3">
    <source>
        <dbReference type="ARBA" id="ARBA00022737"/>
    </source>
</evidence>
<dbReference type="GO" id="GO:0031080">
    <property type="term" value="C:nuclear pore outer ring"/>
    <property type="evidence" value="ECO:0007669"/>
    <property type="project" value="TreeGrafter"/>
</dbReference>
<dbReference type="Proteomes" id="UP000285301">
    <property type="component" value="Unassembled WGS sequence"/>
</dbReference>
<keyword evidence="2" id="KW-0853">WD repeat</keyword>
<evidence type="ECO:0000256" key="2">
    <source>
        <dbReference type="ARBA" id="ARBA00022574"/>
    </source>
</evidence>
<reference evidence="5 6" key="1">
    <citation type="journal article" date="2018" name="Gigascience">
        <title>Genomes of trombidid mites reveal novel predicted allergens and laterally-transferred genes associated with secondary metabolism.</title>
        <authorList>
            <person name="Dong X."/>
            <person name="Chaisiri K."/>
            <person name="Xia D."/>
            <person name="Armstrong S.D."/>
            <person name="Fang Y."/>
            <person name="Donnelly M.J."/>
            <person name="Kadowaki T."/>
            <person name="McGarry J.W."/>
            <person name="Darby A.C."/>
            <person name="Makepeace B.L."/>
        </authorList>
    </citation>
    <scope>NUCLEOTIDE SEQUENCE [LARGE SCALE GENOMIC DNA]</scope>
    <source>
        <strain evidence="5">UoL-WK</strain>
    </source>
</reference>
<gene>
    <name evidence="5" type="ORF">B4U79_18531</name>
</gene>
<dbReference type="PANTHER" id="PTHR22652:SF0">
    <property type="entry name" value="NUCLEOPORIN NUP43"/>
    <property type="match status" value="1"/>
</dbReference>
<proteinExistence type="predicted"/>
<dbReference type="PANTHER" id="PTHR22652">
    <property type="entry name" value="NUCLEOPORIN NUP43"/>
    <property type="match status" value="1"/>
</dbReference>
<dbReference type="SUPFAM" id="SSF50978">
    <property type="entry name" value="WD40 repeat-like"/>
    <property type="match status" value="1"/>
</dbReference>
<evidence type="ECO:0000313" key="5">
    <source>
        <dbReference type="EMBL" id="RWS01978.1"/>
    </source>
</evidence>
<dbReference type="EMBL" id="NCKU01008332">
    <property type="protein sequence ID" value="RWS01978.1"/>
    <property type="molecule type" value="Genomic_DNA"/>
</dbReference>
<keyword evidence="6" id="KW-1185">Reference proteome</keyword>
<name>A0A443QG38_9ACAR</name>
<dbReference type="InterPro" id="IPR036322">
    <property type="entry name" value="WD40_repeat_dom_sf"/>
</dbReference>
<dbReference type="AlphaFoldDB" id="A0A443QG38"/>
<dbReference type="STRING" id="1965070.A0A443QG38"/>
<evidence type="ECO:0000313" key="6">
    <source>
        <dbReference type="Proteomes" id="UP000285301"/>
    </source>
</evidence>
<keyword evidence="3" id="KW-0677">Repeat</keyword>
<dbReference type="OrthoDB" id="9890280at2759"/>
<evidence type="ECO:0000256" key="1">
    <source>
        <dbReference type="ARBA" id="ARBA00004123"/>
    </source>
</evidence>
<dbReference type="Gene3D" id="2.130.10.10">
    <property type="entry name" value="YVTN repeat-like/Quinoprotein amine dehydrogenase"/>
    <property type="match status" value="1"/>
</dbReference>
<organism evidence="5 6">
    <name type="scientific">Dinothrombium tinctorium</name>
    <dbReference type="NCBI Taxonomy" id="1965070"/>
    <lineage>
        <taxon>Eukaryota</taxon>
        <taxon>Metazoa</taxon>
        <taxon>Ecdysozoa</taxon>
        <taxon>Arthropoda</taxon>
        <taxon>Chelicerata</taxon>
        <taxon>Arachnida</taxon>
        <taxon>Acari</taxon>
        <taxon>Acariformes</taxon>
        <taxon>Trombidiformes</taxon>
        <taxon>Prostigmata</taxon>
        <taxon>Anystina</taxon>
        <taxon>Parasitengona</taxon>
        <taxon>Trombidioidea</taxon>
        <taxon>Trombidiidae</taxon>
        <taxon>Dinothrombium</taxon>
    </lineage>
</organism>